<dbReference type="EMBL" id="CZQD01000015">
    <property type="protein sequence ID" value="CUS55996.1"/>
    <property type="molecule type" value="Genomic_DNA"/>
</dbReference>
<proteinExistence type="predicted"/>
<keyword evidence="1" id="KW-0472">Membrane</keyword>
<keyword evidence="1" id="KW-0812">Transmembrane</keyword>
<protein>
    <submittedName>
        <fullName evidence="2">Uncharacterized protein</fullName>
    </submittedName>
</protein>
<accession>A0A161K1U6</accession>
<organism evidence="2">
    <name type="scientific">hydrothermal vent metagenome</name>
    <dbReference type="NCBI Taxonomy" id="652676"/>
    <lineage>
        <taxon>unclassified sequences</taxon>
        <taxon>metagenomes</taxon>
        <taxon>ecological metagenomes</taxon>
    </lineage>
</organism>
<dbReference type="AlphaFoldDB" id="A0A161K1U6"/>
<evidence type="ECO:0000256" key="1">
    <source>
        <dbReference type="SAM" id="Phobius"/>
    </source>
</evidence>
<reference evidence="2" key="1">
    <citation type="submission" date="2015-10" db="EMBL/GenBank/DDBJ databases">
        <authorList>
            <person name="Gilbert D.G."/>
        </authorList>
    </citation>
    <scope>NUCLEOTIDE SEQUENCE</scope>
</reference>
<feature type="transmembrane region" description="Helical" evidence="1">
    <location>
        <begin position="24"/>
        <end position="50"/>
    </location>
</feature>
<sequence>MPDTTHQEEFSTTEARQGRRRTGLLSVLGIGIVVALVGMLLVLAFTGIFAPASV</sequence>
<gene>
    <name evidence="2" type="ORF">MGWOODY_Hyp220</name>
</gene>
<evidence type="ECO:0000313" key="2">
    <source>
        <dbReference type="EMBL" id="CUS55996.1"/>
    </source>
</evidence>
<name>A0A161K1U6_9ZZZZ</name>
<keyword evidence="1" id="KW-1133">Transmembrane helix</keyword>